<dbReference type="SMART" id="SM00744">
    <property type="entry name" value="RINGv"/>
    <property type="match status" value="1"/>
</dbReference>
<evidence type="ECO:0000256" key="2">
    <source>
        <dbReference type="ARBA" id="ARBA00022679"/>
    </source>
</evidence>
<name>G0TS89_TRYVY</name>
<evidence type="ECO:0000256" key="10">
    <source>
        <dbReference type="SAM" id="Phobius"/>
    </source>
</evidence>
<dbReference type="Gene3D" id="3.30.40.10">
    <property type="entry name" value="Zinc/RING finger domain, C3HC4 (zinc finger)"/>
    <property type="match status" value="1"/>
</dbReference>
<evidence type="ECO:0000256" key="9">
    <source>
        <dbReference type="ARBA" id="ARBA00023136"/>
    </source>
</evidence>
<dbReference type="GO" id="GO:0016020">
    <property type="term" value="C:membrane"/>
    <property type="evidence" value="ECO:0007669"/>
    <property type="project" value="UniProtKB-SubCell"/>
</dbReference>
<keyword evidence="3 10" id="KW-0812">Transmembrane</keyword>
<feature type="chain" id="PRO_5003410083" description="RING-CH-type domain-containing protein" evidence="11">
    <location>
        <begin position="25"/>
        <end position="664"/>
    </location>
</feature>
<dbReference type="PROSITE" id="PS51292">
    <property type="entry name" value="ZF_RING_CH"/>
    <property type="match status" value="1"/>
</dbReference>
<reference evidence="13" key="1">
    <citation type="journal article" date="2012" name="Proc. Natl. Acad. Sci. U.S.A.">
        <title>Antigenic diversity is generated by distinct evolutionary mechanisms in African trypanosome species.</title>
        <authorList>
            <person name="Jackson A.P."/>
            <person name="Berry A."/>
            <person name="Aslett M."/>
            <person name="Allison H.C."/>
            <person name="Burton P."/>
            <person name="Vavrova-Anderson J."/>
            <person name="Brown R."/>
            <person name="Browne H."/>
            <person name="Corton N."/>
            <person name="Hauser H."/>
            <person name="Gamble J."/>
            <person name="Gilderthorp R."/>
            <person name="Marcello L."/>
            <person name="McQuillan J."/>
            <person name="Otto T.D."/>
            <person name="Quail M.A."/>
            <person name="Sanders M.J."/>
            <person name="van Tonder A."/>
            <person name="Ginger M.L."/>
            <person name="Field M.C."/>
            <person name="Barry J.D."/>
            <person name="Hertz-Fowler C."/>
            <person name="Berriman M."/>
        </authorList>
    </citation>
    <scope>NUCLEOTIDE SEQUENCE</scope>
    <source>
        <strain evidence="13">Y486</strain>
    </source>
</reference>
<evidence type="ECO:0000256" key="8">
    <source>
        <dbReference type="ARBA" id="ARBA00022989"/>
    </source>
</evidence>
<feature type="transmembrane region" description="Helical" evidence="10">
    <location>
        <begin position="566"/>
        <end position="585"/>
    </location>
</feature>
<dbReference type="GO" id="GO:0008270">
    <property type="term" value="F:zinc ion binding"/>
    <property type="evidence" value="ECO:0007669"/>
    <property type="project" value="UniProtKB-KW"/>
</dbReference>
<evidence type="ECO:0000256" key="1">
    <source>
        <dbReference type="ARBA" id="ARBA00004141"/>
    </source>
</evidence>
<keyword evidence="7" id="KW-0862">Zinc</keyword>
<keyword evidence="8 10" id="KW-1133">Transmembrane helix</keyword>
<feature type="signal peptide" evidence="11">
    <location>
        <begin position="1"/>
        <end position="24"/>
    </location>
</feature>
<dbReference type="SUPFAM" id="SSF57850">
    <property type="entry name" value="RING/U-box"/>
    <property type="match status" value="1"/>
</dbReference>
<keyword evidence="9 10" id="KW-0472">Membrane</keyword>
<evidence type="ECO:0000313" key="13">
    <source>
        <dbReference type="EMBL" id="CCC46815.1"/>
    </source>
</evidence>
<proteinExistence type="predicted"/>
<dbReference type="AlphaFoldDB" id="G0TS89"/>
<feature type="transmembrane region" description="Helical" evidence="10">
    <location>
        <begin position="597"/>
        <end position="618"/>
    </location>
</feature>
<dbReference type="PANTHER" id="PTHR46065:SF3">
    <property type="entry name" value="FI20425P1"/>
    <property type="match status" value="1"/>
</dbReference>
<keyword evidence="11" id="KW-0732">Signal</keyword>
<protein>
    <recommendedName>
        <fullName evidence="12">RING-CH-type domain-containing protein</fullName>
    </recommendedName>
</protein>
<evidence type="ECO:0000256" key="7">
    <source>
        <dbReference type="ARBA" id="ARBA00022833"/>
    </source>
</evidence>
<evidence type="ECO:0000259" key="12">
    <source>
        <dbReference type="PROSITE" id="PS51292"/>
    </source>
</evidence>
<dbReference type="VEuPathDB" id="TriTrypDB:TvY486_0300090"/>
<feature type="transmembrane region" description="Helical" evidence="10">
    <location>
        <begin position="291"/>
        <end position="317"/>
    </location>
</feature>
<keyword evidence="6" id="KW-0833">Ubl conjugation pathway</keyword>
<gene>
    <name evidence="13" type="ORF">TVY486_0300090</name>
</gene>
<dbReference type="PANTHER" id="PTHR46065">
    <property type="entry name" value="E3 UBIQUITIN-PROTEIN LIGASE MARCH 2/3 FAMILY MEMBER"/>
    <property type="match status" value="1"/>
</dbReference>
<comment type="subcellular location">
    <subcellularLocation>
        <location evidence="1">Membrane</location>
        <topology evidence="1">Multi-pass membrane protein</topology>
    </subcellularLocation>
</comment>
<accession>G0TS89</accession>
<organism evidence="13">
    <name type="scientific">Trypanosoma vivax (strain Y486)</name>
    <dbReference type="NCBI Taxonomy" id="1055687"/>
    <lineage>
        <taxon>Eukaryota</taxon>
        <taxon>Discoba</taxon>
        <taxon>Euglenozoa</taxon>
        <taxon>Kinetoplastea</taxon>
        <taxon>Metakinetoplastina</taxon>
        <taxon>Trypanosomatida</taxon>
        <taxon>Trypanosomatidae</taxon>
        <taxon>Trypanosoma</taxon>
        <taxon>Duttonella</taxon>
    </lineage>
</organism>
<evidence type="ECO:0000256" key="4">
    <source>
        <dbReference type="ARBA" id="ARBA00022723"/>
    </source>
</evidence>
<dbReference type="CDD" id="cd16495">
    <property type="entry name" value="RING_CH-C4HC3_MARCH"/>
    <property type="match status" value="1"/>
</dbReference>
<sequence length="664" mass="73732">MGRSRRSGMLFCCILATISSISQAMEDLSPQPAMALIENGSSKIIGITEWRDIDFGNYNTVTEAGGRPARAFALQTTVTIKFGDSFAGEDNQMARDYFLIPLCNATGTPHEGATNDLCSLRHLRGYLQVRLREGWESLITASLWQNARLSSKERGMVDIFEAINNEGSNITESNYTAPVVSNMLFPKDLESERGKGQGHSSVDNSDTQYKVSRTCRSLGGECFQRLYMSYSKSFDNIPEKQFSARIALPLGVPGDMNMPWVLQLSSTSPFDTPAEMDIVLVLIDTLSDARWSIWLFSTTLGRIVVLTVSLVLLVGFVTGTRWLGVRLARSVPQNEQRVAALYRGIGVHEPLCVPLSRVFVALIETLVKVRTSLLALCCGLGTRIRNICSGERIYTRINAEGVGQGNNADSIGLCGDQLVSMTVVDVEAREGGEESLAYDGDGNQLLCRICHSVKPAEDLFAPCACSGSSRYIHKQCLQRWRKTTSNKDHRRLCAECKTPYRIRTEPKESTSRGFQDNCKWVHILVVAILSPILFVGQSSIGGYYLKCCMYIATGFDAGVIWSAFELYHWILAFYFLVALLINIHGLQHELMIYNESWQQLILLLLSLFFVQIPLYYVAQVLSAAVLNTSVSIEVFYGLGIVASAVFYAEVLPLIQKYLEPSLTE</sequence>
<dbReference type="Pfam" id="PF12906">
    <property type="entry name" value="RINGv"/>
    <property type="match status" value="1"/>
</dbReference>
<evidence type="ECO:0000256" key="3">
    <source>
        <dbReference type="ARBA" id="ARBA00022692"/>
    </source>
</evidence>
<dbReference type="InterPro" id="IPR013083">
    <property type="entry name" value="Znf_RING/FYVE/PHD"/>
</dbReference>
<evidence type="ECO:0000256" key="11">
    <source>
        <dbReference type="SAM" id="SignalP"/>
    </source>
</evidence>
<dbReference type="EMBL" id="HE573019">
    <property type="protein sequence ID" value="CCC46815.1"/>
    <property type="molecule type" value="Genomic_DNA"/>
</dbReference>
<dbReference type="GO" id="GO:0016740">
    <property type="term" value="F:transferase activity"/>
    <property type="evidence" value="ECO:0007669"/>
    <property type="project" value="UniProtKB-KW"/>
</dbReference>
<feature type="transmembrane region" description="Helical" evidence="10">
    <location>
        <begin position="520"/>
        <end position="546"/>
    </location>
</feature>
<dbReference type="InterPro" id="IPR011016">
    <property type="entry name" value="Znf_RING-CH"/>
</dbReference>
<keyword evidence="2" id="KW-0808">Transferase</keyword>
<evidence type="ECO:0000256" key="5">
    <source>
        <dbReference type="ARBA" id="ARBA00022771"/>
    </source>
</evidence>
<evidence type="ECO:0000256" key="6">
    <source>
        <dbReference type="ARBA" id="ARBA00022786"/>
    </source>
</evidence>
<feature type="transmembrane region" description="Helical" evidence="10">
    <location>
        <begin position="634"/>
        <end position="654"/>
    </location>
</feature>
<keyword evidence="4" id="KW-0479">Metal-binding</keyword>
<keyword evidence="5" id="KW-0863">Zinc-finger</keyword>
<feature type="domain" description="RING-CH-type" evidence="12">
    <location>
        <begin position="439"/>
        <end position="503"/>
    </location>
</feature>